<evidence type="ECO:0000259" key="1">
    <source>
        <dbReference type="Pfam" id="PF01370"/>
    </source>
</evidence>
<dbReference type="Proteomes" id="UP000199242">
    <property type="component" value="Unassembled WGS sequence"/>
</dbReference>
<dbReference type="InterPro" id="IPR001509">
    <property type="entry name" value="Epimerase_deHydtase"/>
</dbReference>
<name>A0ABY0QTL0_9FLAO</name>
<organism evidence="2 3">
    <name type="scientific">Chryseobacterium taihuense</name>
    <dbReference type="NCBI Taxonomy" id="1141221"/>
    <lineage>
        <taxon>Bacteria</taxon>
        <taxon>Pseudomonadati</taxon>
        <taxon>Bacteroidota</taxon>
        <taxon>Flavobacteriia</taxon>
        <taxon>Flavobacteriales</taxon>
        <taxon>Weeksellaceae</taxon>
        <taxon>Chryseobacterium group</taxon>
        <taxon>Chryseobacterium</taxon>
    </lineage>
</organism>
<gene>
    <name evidence="2" type="ORF">SAMN05216273_107160</name>
</gene>
<dbReference type="Pfam" id="PF01370">
    <property type="entry name" value="Epimerase"/>
    <property type="match status" value="1"/>
</dbReference>
<comment type="caution">
    <text evidence="2">The sequence shown here is derived from an EMBL/GenBank/DDBJ whole genome shotgun (WGS) entry which is preliminary data.</text>
</comment>
<feature type="domain" description="NAD-dependent epimerase/dehydratase" evidence="1">
    <location>
        <begin position="45"/>
        <end position="160"/>
    </location>
</feature>
<protein>
    <submittedName>
        <fullName evidence="2">NAD dependent epimerase/dehydratase family protein</fullName>
    </submittedName>
</protein>
<reference evidence="2 3" key="1">
    <citation type="submission" date="2016-10" db="EMBL/GenBank/DDBJ databases">
        <authorList>
            <person name="Varghese N."/>
            <person name="Submissions S."/>
        </authorList>
    </citation>
    <scope>NUCLEOTIDE SEQUENCE [LARGE SCALE GENOMIC DNA]</scope>
    <source>
        <strain evidence="2 3">CGMCC 1.10941</strain>
    </source>
</reference>
<evidence type="ECO:0000313" key="2">
    <source>
        <dbReference type="EMBL" id="SDL86276.1"/>
    </source>
</evidence>
<dbReference type="Gene3D" id="3.40.50.720">
    <property type="entry name" value="NAD(P)-binding Rossmann-like Domain"/>
    <property type="match status" value="1"/>
</dbReference>
<evidence type="ECO:0000313" key="3">
    <source>
        <dbReference type="Proteomes" id="UP000199242"/>
    </source>
</evidence>
<sequence>MIIGTGLIGSALLNIDSQEHVFFASGVSNSLETRTSEFKREHELLIRSIRDHREKTLVYFSTCSIYDSSKNNSQYVLHKLKMEQIIAKSCEKYFILRVSNAVGNGGNTNLLLNYLVREICNHNKITVHTKATRNLINVKDVVAITKEIVECFSTNQIINLAYLQNFSIIEITEAICDILQIEPFLQLQNEGSGYEIEISKIEHYFKRNNLIDKELYLNNLIINYYKK</sequence>
<dbReference type="RefSeq" id="WP_089743649.1">
    <property type="nucleotide sequence ID" value="NZ_FNHD01000007.1"/>
</dbReference>
<keyword evidence="3" id="KW-1185">Reference proteome</keyword>
<dbReference type="SUPFAM" id="SSF51735">
    <property type="entry name" value="NAD(P)-binding Rossmann-fold domains"/>
    <property type="match status" value="1"/>
</dbReference>
<dbReference type="InterPro" id="IPR036291">
    <property type="entry name" value="NAD(P)-bd_dom_sf"/>
</dbReference>
<dbReference type="EMBL" id="FNHD01000007">
    <property type="protein sequence ID" value="SDL86276.1"/>
    <property type="molecule type" value="Genomic_DNA"/>
</dbReference>
<accession>A0ABY0QTL0</accession>
<proteinExistence type="predicted"/>